<dbReference type="AlphaFoldDB" id="A0A4Y7T9J3"/>
<dbReference type="Proteomes" id="UP000298030">
    <property type="component" value="Unassembled WGS sequence"/>
</dbReference>
<reference evidence="2 3" key="1">
    <citation type="journal article" date="2019" name="Nat. Ecol. Evol.">
        <title>Megaphylogeny resolves global patterns of mushroom evolution.</title>
        <authorList>
            <person name="Varga T."/>
            <person name="Krizsan K."/>
            <person name="Foldi C."/>
            <person name="Dima B."/>
            <person name="Sanchez-Garcia M."/>
            <person name="Sanchez-Ramirez S."/>
            <person name="Szollosi G.J."/>
            <person name="Szarkandi J.G."/>
            <person name="Papp V."/>
            <person name="Albert L."/>
            <person name="Andreopoulos W."/>
            <person name="Angelini C."/>
            <person name="Antonin V."/>
            <person name="Barry K.W."/>
            <person name="Bougher N.L."/>
            <person name="Buchanan P."/>
            <person name="Buyck B."/>
            <person name="Bense V."/>
            <person name="Catcheside P."/>
            <person name="Chovatia M."/>
            <person name="Cooper J."/>
            <person name="Damon W."/>
            <person name="Desjardin D."/>
            <person name="Finy P."/>
            <person name="Geml J."/>
            <person name="Haridas S."/>
            <person name="Hughes K."/>
            <person name="Justo A."/>
            <person name="Karasinski D."/>
            <person name="Kautmanova I."/>
            <person name="Kiss B."/>
            <person name="Kocsube S."/>
            <person name="Kotiranta H."/>
            <person name="LaButti K.M."/>
            <person name="Lechner B.E."/>
            <person name="Liimatainen K."/>
            <person name="Lipzen A."/>
            <person name="Lukacs Z."/>
            <person name="Mihaltcheva S."/>
            <person name="Morgado L.N."/>
            <person name="Niskanen T."/>
            <person name="Noordeloos M.E."/>
            <person name="Ohm R.A."/>
            <person name="Ortiz-Santana B."/>
            <person name="Ovrebo C."/>
            <person name="Racz N."/>
            <person name="Riley R."/>
            <person name="Savchenko A."/>
            <person name="Shiryaev A."/>
            <person name="Soop K."/>
            <person name="Spirin V."/>
            <person name="Szebenyi C."/>
            <person name="Tomsovsky M."/>
            <person name="Tulloss R.E."/>
            <person name="Uehling J."/>
            <person name="Grigoriev I.V."/>
            <person name="Vagvolgyi C."/>
            <person name="Papp T."/>
            <person name="Martin F.M."/>
            <person name="Miettinen O."/>
            <person name="Hibbett D.S."/>
            <person name="Nagy L.G."/>
        </authorList>
    </citation>
    <scope>NUCLEOTIDE SEQUENCE [LARGE SCALE GENOMIC DNA]</scope>
    <source>
        <strain evidence="2 3">FP101781</strain>
    </source>
</reference>
<evidence type="ECO:0000313" key="2">
    <source>
        <dbReference type="EMBL" id="TEB30833.1"/>
    </source>
</evidence>
<keyword evidence="1" id="KW-0732">Signal</keyword>
<sequence length="338" mass="36629">MPPPSSLVLYAAAAAVFAFLVQVVDHPLGGGGEASVWVIELTVNLLNELLPCAVPPSRLSPFGVTACPHHLLHLPSMDIEGEGGCVDVEGGFGGGVVKRWVGDGWRSLEGRRDVVVDSVGAGAGDRRPLDTDGDGGQLGVAWVDVRLKRWRWRRFSTGKVEETEGATLASGGFYATGTQSVCESPSAWLRRTSSGWVIRGVDGLEMGDTCSFWADNGIWTCLRPSLPPTARHLRSSIHVVRRYFELSFVGADGAFLSCLGPWEMGCGFLEERDTIGEAGKFSGCCEGADTREGDWVGLTPKARNFDTSIRHAEDINQSNKLRRALGWVWAAIWGEKRW</sequence>
<evidence type="ECO:0000256" key="1">
    <source>
        <dbReference type="SAM" id="SignalP"/>
    </source>
</evidence>
<dbReference type="EMBL" id="QPFP01000021">
    <property type="protein sequence ID" value="TEB30833.1"/>
    <property type="molecule type" value="Genomic_DNA"/>
</dbReference>
<name>A0A4Y7T9J3_COPMI</name>
<keyword evidence="3" id="KW-1185">Reference proteome</keyword>
<evidence type="ECO:0000313" key="3">
    <source>
        <dbReference type="Proteomes" id="UP000298030"/>
    </source>
</evidence>
<feature type="chain" id="PRO_5021388403" evidence="1">
    <location>
        <begin position="19"/>
        <end position="338"/>
    </location>
</feature>
<proteinExistence type="predicted"/>
<feature type="signal peptide" evidence="1">
    <location>
        <begin position="1"/>
        <end position="18"/>
    </location>
</feature>
<comment type="caution">
    <text evidence="2">The sequence shown here is derived from an EMBL/GenBank/DDBJ whole genome shotgun (WGS) entry which is preliminary data.</text>
</comment>
<gene>
    <name evidence="2" type="ORF">FA13DRAFT_1710105</name>
</gene>
<organism evidence="2 3">
    <name type="scientific">Coprinellus micaceus</name>
    <name type="common">Glistening ink-cap mushroom</name>
    <name type="synonym">Coprinus micaceus</name>
    <dbReference type="NCBI Taxonomy" id="71717"/>
    <lineage>
        <taxon>Eukaryota</taxon>
        <taxon>Fungi</taxon>
        <taxon>Dikarya</taxon>
        <taxon>Basidiomycota</taxon>
        <taxon>Agaricomycotina</taxon>
        <taxon>Agaricomycetes</taxon>
        <taxon>Agaricomycetidae</taxon>
        <taxon>Agaricales</taxon>
        <taxon>Agaricineae</taxon>
        <taxon>Psathyrellaceae</taxon>
        <taxon>Coprinellus</taxon>
    </lineage>
</organism>
<accession>A0A4Y7T9J3</accession>
<protein>
    <submittedName>
        <fullName evidence="2">Uncharacterized protein</fullName>
    </submittedName>
</protein>